<accession>A0A2T4UDI5</accession>
<gene>
    <name evidence="2" type="ORF">C7Y72_18145</name>
</gene>
<dbReference type="InterPro" id="IPR003034">
    <property type="entry name" value="SAP_dom"/>
</dbReference>
<dbReference type="AlphaFoldDB" id="A0A2T4UDI5"/>
<evidence type="ECO:0000313" key="2">
    <source>
        <dbReference type="EMBL" id="PTL55567.1"/>
    </source>
</evidence>
<name>A0A2T4UDI5_9ACTN</name>
<reference evidence="2 3" key="1">
    <citation type="submission" date="2018-03" db="EMBL/GenBank/DDBJ databases">
        <title>Aquarubrobacter algicola gen. nov., sp. nov., a novel actinobacterium isolated from shallow eutrophic lake during the end of cyanobacterial harmful algal blooms.</title>
        <authorList>
            <person name="Chun S.J."/>
        </authorList>
    </citation>
    <scope>NUCLEOTIDE SEQUENCE [LARGE SCALE GENOMIC DNA]</scope>
    <source>
        <strain evidence="2 3">Seoho-28</strain>
    </source>
</reference>
<comment type="caution">
    <text evidence="2">The sequence shown here is derived from an EMBL/GenBank/DDBJ whole genome shotgun (WGS) entry which is preliminary data.</text>
</comment>
<sequence length="428" mass="46171">MSGDDANSAETARRAAAAALSGLFEQEIQIVAPLDPTVTIETAEREREIAKAALGGLKVDELARLSADLGIRNRGSRAELVNRLVAFLGTNEQELAELIVRYADPDSSARRLTSRLIPVGESLDAAEWAARLADYEQTYFRTGIAEWFIVRDADTHGPDFSIDGSLLSYEVEAEPLQAAARGAYGFRTDQRQQDVVIWVRNGEPTLRIHARGEHESRAAGRAVQFAARVGPAEKLFPVSRPDLTDARLAPATTWLLQVVRAAVLHPRVLVGNVGAVTFERERSSAAHVGAETPQIESSRFKGRHVLDTPQIARYLTTGQVLSAIAFSCIVVDNGQEFELPCRIAIENKSVLVATGLGRTSPDVAATLHRELEDLVANAIEAPALNVAETHDLLGKLLDRRLLADAPAIADLFARPGASGAAQVAMVTT</sequence>
<evidence type="ECO:0000313" key="3">
    <source>
        <dbReference type="Proteomes" id="UP000240739"/>
    </source>
</evidence>
<proteinExistence type="predicted"/>
<keyword evidence="3" id="KW-1185">Reference proteome</keyword>
<evidence type="ECO:0000259" key="1">
    <source>
        <dbReference type="PROSITE" id="PS50800"/>
    </source>
</evidence>
<protein>
    <recommendedName>
        <fullName evidence="1">SAP domain-containing protein</fullName>
    </recommendedName>
</protein>
<organism evidence="2 3">
    <name type="scientific">Paraconexibacter algicola</name>
    <dbReference type="NCBI Taxonomy" id="2133960"/>
    <lineage>
        <taxon>Bacteria</taxon>
        <taxon>Bacillati</taxon>
        <taxon>Actinomycetota</taxon>
        <taxon>Thermoleophilia</taxon>
        <taxon>Solirubrobacterales</taxon>
        <taxon>Paraconexibacteraceae</taxon>
        <taxon>Paraconexibacter</taxon>
    </lineage>
</organism>
<dbReference type="Proteomes" id="UP000240739">
    <property type="component" value="Unassembled WGS sequence"/>
</dbReference>
<feature type="domain" description="SAP" evidence="1">
    <location>
        <begin position="54"/>
        <end position="88"/>
    </location>
</feature>
<dbReference type="EMBL" id="PYYB01000003">
    <property type="protein sequence ID" value="PTL55567.1"/>
    <property type="molecule type" value="Genomic_DNA"/>
</dbReference>
<dbReference type="PROSITE" id="PS50800">
    <property type="entry name" value="SAP"/>
    <property type="match status" value="1"/>
</dbReference>